<evidence type="ECO:0000256" key="1">
    <source>
        <dbReference type="SAM" id="MobiDB-lite"/>
    </source>
</evidence>
<dbReference type="EMBL" id="KC994902">
    <property type="protein sequence ID" value="AHN92176.1"/>
    <property type="molecule type" value="Genomic_DNA"/>
</dbReference>
<dbReference type="Proteomes" id="UP000232958">
    <property type="component" value="Segment"/>
</dbReference>
<evidence type="ECO:0000313" key="4">
    <source>
        <dbReference type="Proteomes" id="UP000232958"/>
    </source>
</evidence>
<accession>A0A023MHG7</accession>
<feature type="region of interest" description="Disordered" evidence="1">
    <location>
        <begin position="22"/>
        <end position="63"/>
    </location>
</feature>
<sequence>MSKKERRASLMYNFNIENLREKIRSRTSSKNKEERSVTMDENRNTLDLDISPQPGPSSATVDPVPLATLSYRDTEHDYSLAPPSGPIVEPPPTIPDDFGETQHYPMTVEEAKNFDAVNAVLRERDVFELESYVKRALAPTITVDGQPIDPSKVFVAKAPHLPENRDLAMVQLIATSYINEIMGLNETVYTFVQSSAGDRAVGYLYFARLLYENGLNTNVPAFLKCCDAMRAMYNSWADQVERLFPLILNLNGFDVVKETMNVVNQSVYRLVTFVLASEGVSSPKLFYRTALRNASDVYDGRDELETRIIRDQQLLTNLYDERFFNASKAKNVYKFYKEEKETPTFNLGHIKLYKLKVAPHQFNKFEIMRTL</sequence>
<proteinExistence type="predicted"/>
<dbReference type="EMBL" id="KR584663">
    <property type="protein sequence ID" value="AKN63414.1"/>
    <property type="molecule type" value="Genomic_DNA"/>
</dbReference>
<reference evidence="3 4" key="2">
    <citation type="submission" date="2015-05" db="EMBL/GenBank/DDBJ databases">
        <title>Complete Sequence of an Agrotis segetum granulovirus isolate from Europe.</title>
        <authorList>
            <person name="Gueli Alletti G."/>
            <person name="Wennmann J.T."/>
            <person name="Jehle J.A."/>
        </authorList>
    </citation>
    <scope>NUCLEOTIDE SEQUENCE [LARGE SCALE GENOMIC DNA]</scope>
    <source>
        <strain evidence="3 4">DA</strain>
    </source>
</reference>
<gene>
    <name evidence="2" type="ORF">AsGV137</name>
    <name evidence="3" type="ORF">AsGV140</name>
</gene>
<protein>
    <submittedName>
        <fullName evidence="2">Uncharacterized protein</fullName>
    </submittedName>
</protein>
<reference evidence="2" key="1">
    <citation type="journal article" date="2014" name="Arch. Virol.">
        <title>Complete genome sequence of Agrotis segetum granulovirus Shanghai strain.</title>
        <authorList>
            <person name="Zhang X."/>
            <person name="Liang Z."/>
            <person name="Yin X."/>
            <person name="Wang J."/>
            <person name="Shao X."/>
        </authorList>
    </citation>
    <scope>NUCLEOTIDE SEQUENCE</scope>
    <source>
        <strain evidence="2">L1</strain>
    </source>
</reference>
<evidence type="ECO:0000313" key="3">
    <source>
        <dbReference type="EMBL" id="AKN63414.1"/>
    </source>
</evidence>
<dbReference type="OrthoDB" id="7506at10239"/>
<keyword evidence="4" id="KW-1185">Reference proteome</keyword>
<organismHost>
    <name type="scientific">Agrotis segetum</name>
    <name type="common">Turnip moth</name>
    <dbReference type="NCBI Taxonomy" id="47767"/>
</organismHost>
<feature type="compositionally biased region" description="Basic and acidic residues" evidence="1">
    <location>
        <begin position="22"/>
        <end position="46"/>
    </location>
</feature>
<evidence type="ECO:0000313" key="2">
    <source>
        <dbReference type="EMBL" id="AHN92176.1"/>
    </source>
</evidence>
<name>A0A023MHG7_GVAS</name>
<organism evidence="2">
    <name type="scientific">Agrotis segetum granulosis virus</name>
    <name type="common">AsGV</name>
    <name type="synonym">Agrotis segetum granulovirus</name>
    <dbReference type="NCBI Taxonomy" id="10464"/>
    <lineage>
        <taxon>Viruses</taxon>
        <taxon>Viruses incertae sedis</taxon>
        <taxon>Naldaviricetes</taxon>
        <taxon>Lefavirales</taxon>
        <taxon>Baculoviridae</taxon>
        <taxon>Betabaculovirus</taxon>
        <taxon>Betabaculovirus agsegetum</taxon>
    </lineage>
</organism>